<evidence type="ECO:0000256" key="1">
    <source>
        <dbReference type="SAM" id="MobiDB-lite"/>
    </source>
</evidence>
<feature type="chain" id="PRO_5030641495" description="Lipoprotein" evidence="2">
    <location>
        <begin position="21"/>
        <end position="171"/>
    </location>
</feature>
<dbReference type="AlphaFoldDB" id="A0A7W6GN25"/>
<keyword evidence="4" id="KW-1185">Reference proteome</keyword>
<evidence type="ECO:0000313" key="4">
    <source>
        <dbReference type="Proteomes" id="UP000552757"/>
    </source>
</evidence>
<sequence length="171" mass="17661">MTLVRTMAAAMLALAVVGCAKDDKDGNAAAPSNTAAANASPANEAAPVAAPEGDNAANAAAPGEASGSDPESAMYGDCYLKVDGKVYIDIKKDCPMFPLNDGKGGLIVNSDGEELLGDYFAYLQPNGDGTASASWNEEKGATHAQAPLSETLKRDGACWYDKRVRICATKR</sequence>
<comment type="caution">
    <text evidence="3">The sequence shown here is derived from an EMBL/GenBank/DDBJ whole genome shotgun (WGS) entry which is preliminary data.</text>
</comment>
<organism evidence="3 4">
    <name type="scientific">Sphingobium fontiphilum</name>
    <dbReference type="NCBI Taxonomy" id="944425"/>
    <lineage>
        <taxon>Bacteria</taxon>
        <taxon>Pseudomonadati</taxon>
        <taxon>Pseudomonadota</taxon>
        <taxon>Alphaproteobacteria</taxon>
        <taxon>Sphingomonadales</taxon>
        <taxon>Sphingomonadaceae</taxon>
        <taxon>Sphingobium</taxon>
    </lineage>
</organism>
<dbReference type="RefSeq" id="WP_221214235.1">
    <property type="nucleotide sequence ID" value="NZ_JACIEB010000001.1"/>
</dbReference>
<gene>
    <name evidence="3" type="ORF">GGR44_000499</name>
</gene>
<protein>
    <recommendedName>
        <fullName evidence="5">Lipoprotein</fullName>
    </recommendedName>
</protein>
<name>A0A7W6GN25_9SPHN</name>
<proteinExistence type="predicted"/>
<evidence type="ECO:0008006" key="5">
    <source>
        <dbReference type="Google" id="ProtNLM"/>
    </source>
</evidence>
<dbReference type="PROSITE" id="PS51257">
    <property type="entry name" value="PROKAR_LIPOPROTEIN"/>
    <property type="match status" value="1"/>
</dbReference>
<accession>A0A7W6GN25</accession>
<dbReference type="EMBL" id="JACIEB010000001">
    <property type="protein sequence ID" value="MBB3980868.1"/>
    <property type="molecule type" value="Genomic_DNA"/>
</dbReference>
<evidence type="ECO:0000313" key="3">
    <source>
        <dbReference type="EMBL" id="MBB3980868.1"/>
    </source>
</evidence>
<keyword evidence="2" id="KW-0732">Signal</keyword>
<dbReference type="Proteomes" id="UP000552757">
    <property type="component" value="Unassembled WGS sequence"/>
</dbReference>
<feature type="compositionally biased region" description="Low complexity" evidence="1">
    <location>
        <begin position="27"/>
        <end position="65"/>
    </location>
</feature>
<feature type="region of interest" description="Disordered" evidence="1">
    <location>
        <begin position="26"/>
        <end position="72"/>
    </location>
</feature>
<feature type="signal peptide" evidence="2">
    <location>
        <begin position="1"/>
        <end position="20"/>
    </location>
</feature>
<evidence type="ECO:0000256" key="2">
    <source>
        <dbReference type="SAM" id="SignalP"/>
    </source>
</evidence>
<reference evidence="3 4" key="1">
    <citation type="submission" date="2020-08" db="EMBL/GenBank/DDBJ databases">
        <title>Genomic Encyclopedia of Type Strains, Phase IV (KMG-IV): sequencing the most valuable type-strain genomes for metagenomic binning, comparative biology and taxonomic classification.</title>
        <authorList>
            <person name="Goeker M."/>
        </authorList>
    </citation>
    <scope>NUCLEOTIDE SEQUENCE [LARGE SCALE GENOMIC DNA]</scope>
    <source>
        <strain evidence="3 4">DSM 29348</strain>
    </source>
</reference>